<reference evidence="1" key="1">
    <citation type="submission" date="2022-10" db="EMBL/GenBank/DDBJ databases">
        <title>Complete Genome of Trichothecium roseum strain YXFP-22015, a Plant Pathogen Isolated from Citrus.</title>
        <authorList>
            <person name="Wang Y."/>
            <person name="Zhu L."/>
        </authorList>
    </citation>
    <scope>NUCLEOTIDE SEQUENCE</scope>
    <source>
        <strain evidence="1">YXFP-22015</strain>
    </source>
</reference>
<protein>
    <submittedName>
        <fullName evidence="1">Uncharacterized protein</fullName>
    </submittedName>
</protein>
<accession>A0ACC0VDH4</accession>
<evidence type="ECO:0000313" key="1">
    <source>
        <dbReference type="EMBL" id="KAI9904168.1"/>
    </source>
</evidence>
<proteinExistence type="predicted"/>
<name>A0ACC0VDH4_9HYPO</name>
<comment type="caution">
    <text evidence="1">The sequence shown here is derived from an EMBL/GenBank/DDBJ whole genome shotgun (WGS) entry which is preliminary data.</text>
</comment>
<gene>
    <name evidence="1" type="ORF">N3K66_000697</name>
</gene>
<keyword evidence="2" id="KW-1185">Reference proteome</keyword>
<dbReference type="EMBL" id="CM047940">
    <property type="protein sequence ID" value="KAI9904168.1"/>
    <property type="molecule type" value="Genomic_DNA"/>
</dbReference>
<sequence length="850" mass="93559">MAEPTYTIFVRVPIPRGDFVDPPQVDWDSSKDDALWRLLSGAAQTDINWNKTADRFNVPVDFLLKQVTYLTDRHASQVRLQIQKATAAVKVSNAPSPAPGSDSAIQQRTASAQSQRRDTTPMGSGSGTPVGDSMRPVVSRKVSANTTGSGYIGGTSSPRIGAARSVATRSLDQGGRKRLPSVPIAPNPAAPANTPLTSVNQQPEPETERSPSPEPAPSSPPSSEDEEEEEEDSEPAQSRIIRRPPHFRTQDGRSTYDVEDDDDDEPAFQAKPSVQGTNGDMSSTLRGDNKATPVKRNPKTTSRQAFRNSQNSDSDTSSPSFAPNSKSHDQRTPGPLSPRRAAELGTGNVRSREGSDGTPSMGSSFSDLEDASRLRFSLHIWHLGQEFPVMFRRKWSGLPAEAHFEPDLESLGYNVNDEDEIRSITDPDKYFKYFLTKNERVNHRQRFAFNQAIEDIIHGRLEALGLEKHYLPLDASQGPRMPIFASKDVHEASRVVVIFGETTQDLGVLAHRVISGEGGINQGSMVCVVRELRSQQRSAHNERPPGVVLANTGQTYFWPEEQRCLTVAASAAVPLPSLVHSGRKHVPAENEVPQNEDPARHIEYMFKTALQHLVALGTDVNIIAIGDACEMVQKTLDREDVWNAWKGMTHAMVLIDGTCLTDQLQNEDFKTFLAEASFRLPSISTTSYYSERAKARSYVRDKEAVGTPLAGPQGNEARGILPLGTPVYSSSEVRHTELALIKCLDHALTYLKDKALDPDATNPILDILEAPPTPSDQDAEACARDYKDVRDSIGVSFVSAEEMERRAREMKIWKKFAEVGTAALDEEDPDEALEVEEVMRTGDASKMDDW</sequence>
<dbReference type="Proteomes" id="UP001163324">
    <property type="component" value="Chromosome 1"/>
</dbReference>
<evidence type="ECO:0000313" key="2">
    <source>
        <dbReference type="Proteomes" id="UP001163324"/>
    </source>
</evidence>
<organism evidence="1 2">
    <name type="scientific">Trichothecium roseum</name>
    <dbReference type="NCBI Taxonomy" id="47278"/>
    <lineage>
        <taxon>Eukaryota</taxon>
        <taxon>Fungi</taxon>
        <taxon>Dikarya</taxon>
        <taxon>Ascomycota</taxon>
        <taxon>Pezizomycotina</taxon>
        <taxon>Sordariomycetes</taxon>
        <taxon>Hypocreomycetidae</taxon>
        <taxon>Hypocreales</taxon>
        <taxon>Hypocreales incertae sedis</taxon>
        <taxon>Trichothecium</taxon>
    </lineage>
</organism>